<proteinExistence type="predicted"/>
<sequence>MDNYSDVQHEEPIGEAAIDVVLRHQCTLEVVCSLNVELEEVQKSAVEGTVWRPVLKYRPFVMDRHLVQALVECWNPETKAFKVGSREIPFSVYDMALQTGLPATGKQVTFDRGLVHLRNYVSVIMELCKQNNTPERLDLFRKLSSLLVMSELLFMRTAGGVAWELIGITEDVEGMGEYN</sequence>
<name>A0A9Q1JIN1_9CARY</name>
<reference evidence="1" key="1">
    <citation type="submission" date="2022-04" db="EMBL/GenBank/DDBJ databases">
        <title>Carnegiea gigantea Genome sequencing and assembly v2.</title>
        <authorList>
            <person name="Copetti D."/>
            <person name="Sanderson M.J."/>
            <person name="Burquez A."/>
            <person name="Wojciechowski M.F."/>
        </authorList>
    </citation>
    <scope>NUCLEOTIDE SEQUENCE</scope>
    <source>
        <strain evidence="1">SGP5-SGP5p</strain>
        <tissue evidence="1">Aerial part</tissue>
    </source>
</reference>
<organism evidence="1 2">
    <name type="scientific">Carnegiea gigantea</name>
    <dbReference type="NCBI Taxonomy" id="171969"/>
    <lineage>
        <taxon>Eukaryota</taxon>
        <taxon>Viridiplantae</taxon>
        <taxon>Streptophyta</taxon>
        <taxon>Embryophyta</taxon>
        <taxon>Tracheophyta</taxon>
        <taxon>Spermatophyta</taxon>
        <taxon>Magnoliopsida</taxon>
        <taxon>eudicotyledons</taxon>
        <taxon>Gunneridae</taxon>
        <taxon>Pentapetalae</taxon>
        <taxon>Caryophyllales</taxon>
        <taxon>Cactineae</taxon>
        <taxon>Cactaceae</taxon>
        <taxon>Cactoideae</taxon>
        <taxon>Echinocereeae</taxon>
        <taxon>Carnegiea</taxon>
    </lineage>
</organism>
<keyword evidence="2" id="KW-1185">Reference proteome</keyword>
<evidence type="ECO:0000313" key="1">
    <source>
        <dbReference type="EMBL" id="KAJ8421626.1"/>
    </source>
</evidence>
<gene>
    <name evidence="1" type="ORF">Cgig2_021770</name>
</gene>
<comment type="caution">
    <text evidence="1">The sequence shown here is derived from an EMBL/GenBank/DDBJ whole genome shotgun (WGS) entry which is preliminary data.</text>
</comment>
<dbReference type="AlphaFoldDB" id="A0A9Q1JIN1"/>
<evidence type="ECO:0000313" key="2">
    <source>
        <dbReference type="Proteomes" id="UP001153076"/>
    </source>
</evidence>
<protein>
    <submittedName>
        <fullName evidence="1">Uncharacterized protein</fullName>
    </submittedName>
</protein>
<accession>A0A9Q1JIN1</accession>
<dbReference type="Proteomes" id="UP001153076">
    <property type="component" value="Unassembled WGS sequence"/>
</dbReference>
<dbReference type="OrthoDB" id="1939467at2759"/>
<dbReference type="EMBL" id="JAKOGI010002625">
    <property type="protein sequence ID" value="KAJ8421626.1"/>
    <property type="molecule type" value="Genomic_DNA"/>
</dbReference>